<evidence type="ECO:0000256" key="4">
    <source>
        <dbReference type="ARBA" id="ARBA00022898"/>
    </source>
</evidence>
<dbReference type="FunFam" id="3.40.640.10:FF:000014">
    <property type="entry name" value="Adenosylmethionine-8-amino-7-oxononanoate aminotransferase, probable"/>
    <property type="match status" value="1"/>
</dbReference>
<keyword evidence="7" id="KW-1185">Reference proteome</keyword>
<comment type="similarity">
    <text evidence="1 5">Belongs to the class-III pyridoxal-phosphate-dependent aminotransferase family.</text>
</comment>
<dbReference type="Gene3D" id="3.90.1150.10">
    <property type="entry name" value="Aspartate Aminotransferase, domain 1"/>
    <property type="match status" value="1"/>
</dbReference>
<dbReference type="AlphaFoldDB" id="A0A1C5HDW6"/>
<name>A0A1C5HDW6_9ACTN</name>
<dbReference type="PANTHER" id="PTHR43094">
    <property type="entry name" value="AMINOTRANSFERASE"/>
    <property type="match status" value="1"/>
</dbReference>
<evidence type="ECO:0000256" key="1">
    <source>
        <dbReference type="ARBA" id="ARBA00008954"/>
    </source>
</evidence>
<dbReference type="PIRSF" id="PIRSF000521">
    <property type="entry name" value="Transaminase_4ab_Lys_Orn"/>
    <property type="match status" value="1"/>
</dbReference>
<dbReference type="InterPro" id="IPR015422">
    <property type="entry name" value="PyrdxlP-dep_Trfase_small"/>
</dbReference>
<dbReference type="Proteomes" id="UP000198215">
    <property type="component" value="Chromosome I"/>
</dbReference>
<dbReference type="CDD" id="cd00610">
    <property type="entry name" value="OAT_like"/>
    <property type="match status" value="1"/>
</dbReference>
<dbReference type="RefSeq" id="WP_231933543.1">
    <property type="nucleotide sequence ID" value="NZ_JBFAQC010000004.1"/>
</dbReference>
<dbReference type="PROSITE" id="PS00600">
    <property type="entry name" value="AA_TRANSFER_CLASS_3"/>
    <property type="match status" value="1"/>
</dbReference>
<gene>
    <name evidence="6" type="ORF">GA0070614_1115</name>
</gene>
<evidence type="ECO:0000256" key="3">
    <source>
        <dbReference type="ARBA" id="ARBA00022679"/>
    </source>
</evidence>
<organism evidence="6 7">
    <name type="scientific">Micromonospora coxensis</name>
    <dbReference type="NCBI Taxonomy" id="356852"/>
    <lineage>
        <taxon>Bacteria</taxon>
        <taxon>Bacillati</taxon>
        <taxon>Actinomycetota</taxon>
        <taxon>Actinomycetes</taxon>
        <taxon>Micromonosporales</taxon>
        <taxon>Micromonosporaceae</taxon>
        <taxon>Micromonospora</taxon>
    </lineage>
</organism>
<dbReference type="GO" id="GO:0030170">
    <property type="term" value="F:pyridoxal phosphate binding"/>
    <property type="evidence" value="ECO:0007669"/>
    <property type="project" value="InterPro"/>
</dbReference>
<keyword evidence="3 6" id="KW-0808">Transferase</keyword>
<evidence type="ECO:0000313" key="6">
    <source>
        <dbReference type="EMBL" id="SCG43711.1"/>
    </source>
</evidence>
<dbReference type="Gene3D" id="3.40.640.10">
    <property type="entry name" value="Type I PLP-dependent aspartate aminotransferase-like (Major domain)"/>
    <property type="match status" value="1"/>
</dbReference>
<reference evidence="7" key="1">
    <citation type="submission" date="2016-06" db="EMBL/GenBank/DDBJ databases">
        <authorList>
            <person name="Varghese N."/>
            <person name="Submissions Spin"/>
        </authorList>
    </citation>
    <scope>NUCLEOTIDE SEQUENCE [LARGE SCALE GENOMIC DNA]</scope>
    <source>
        <strain evidence="7">DSM 45161</strain>
    </source>
</reference>
<dbReference type="GO" id="GO:0008483">
    <property type="term" value="F:transaminase activity"/>
    <property type="evidence" value="ECO:0007669"/>
    <property type="project" value="UniProtKB-KW"/>
</dbReference>
<dbReference type="Pfam" id="PF00202">
    <property type="entry name" value="Aminotran_3"/>
    <property type="match status" value="1"/>
</dbReference>
<protein>
    <submittedName>
        <fullName evidence="6">Putrescine aminotransferase</fullName>
    </submittedName>
</protein>
<sequence>MTISTTRAGRAVSGAELGELDKRYVLHSHQRDQRPFRRMIVRGVGSTVWDAEGRELLDMLGGGIWVAQVGHGRRELAEAAAAQITELAHFTSFFEFGNDKSALLAQRLADLAPGDVNRVFYTSGGSEGVDTAIKLARLFHHRRGQTERNWIIARHFGYHGATLGGGTATGIPDMQVGVGPNLPHVEKVTPPYPYHSEMYGGEDPTDFLLRELEATIERLGPENVAAMIGEPILGGGGVIAPPADYWPRVRELLTGYGILLIADEVITAFGRTGAWFDSAERGMDPDIIVTAKGLTSGYLPLGAVLMRDRVADVMAAGQASFFHGHTYSGHPTACAVALANLDLLENEGLLKRSLEIGDWLRAGLAPAAALPAVGEVRVEGATVGIELVANPETREPVAPDLALAVADELYENHRIITRNYGPTLVLSPPLVLDDQQAKRASSAIVDVLSRLDVKAGKINPS</sequence>
<evidence type="ECO:0000256" key="2">
    <source>
        <dbReference type="ARBA" id="ARBA00022576"/>
    </source>
</evidence>
<dbReference type="PANTHER" id="PTHR43094:SF1">
    <property type="entry name" value="AMINOTRANSFERASE CLASS-III"/>
    <property type="match status" value="1"/>
</dbReference>
<proteinExistence type="inferred from homology"/>
<dbReference type="InterPro" id="IPR015421">
    <property type="entry name" value="PyrdxlP-dep_Trfase_major"/>
</dbReference>
<accession>A0A1C5HDW6</accession>
<evidence type="ECO:0000256" key="5">
    <source>
        <dbReference type="RuleBase" id="RU003560"/>
    </source>
</evidence>
<evidence type="ECO:0000313" key="7">
    <source>
        <dbReference type="Proteomes" id="UP000198215"/>
    </source>
</evidence>
<dbReference type="InterPro" id="IPR015424">
    <property type="entry name" value="PyrdxlP-dep_Trfase"/>
</dbReference>
<dbReference type="InterPro" id="IPR005814">
    <property type="entry name" value="Aminotrans_3"/>
</dbReference>
<keyword evidence="4 5" id="KW-0663">Pyridoxal phosphate</keyword>
<dbReference type="InterPro" id="IPR049704">
    <property type="entry name" value="Aminotrans_3_PPA_site"/>
</dbReference>
<dbReference type="SUPFAM" id="SSF53383">
    <property type="entry name" value="PLP-dependent transferases"/>
    <property type="match status" value="1"/>
</dbReference>
<dbReference type="EMBL" id="LT607753">
    <property type="protein sequence ID" value="SCG43711.1"/>
    <property type="molecule type" value="Genomic_DNA"/>
</dbReference>
<keyword evidence="2 6" id="KW-0032">Aminotransferase</keyword>